<name>A0A934J087_9HYPH</name>
<reference evidence="1" key="1">
    <citation type="submission" date="2020-12" db="EMBL/GenBank/DDBJ databases">
        <title>Devosia sp. MSA67 isolated from Mo River.</title>
        <authorList>
            <person name="Ma F."/>
            <person name="Zi Z."/>
        </authorList>
    </citation>
    <scope>NUCLEOTIDE SEQUENCE</scope>
    <source>
        <strain evidence="1">MSA67</strain>
    </source>
</reference>
<accession>A0A934J087</accession>
<evidence type="ECO:0000313" key="1">
    <source>
        <dbReference type="EMBL" id="MBJ3785472.1"/>
    </source>
</evidence>
<proteinExistence type="predicted"/>
<dbReference type="RefSeq" id="WP_198876649.1">
    <property type="nucleotide sequence ID" value="NZ_JAEKMH010000002.1"/>
</dbReference>
<protein>
    <submittedName>
        <fullName evidence="1">Uncharacterized protein</fullName>
    </submittedName>
</protein>
<sequence length="75" mass="8357">MSDISYSDAIEAIYTSIRNDNEDLDTHIAALKGAMAREGVKEASFETVKLAQGNRQGRKLMQAYFRKKGIVVSFT</sequence>
<evidence type="ECO:0000313" key="2">
    <source>
        <dbReference type="Proteomes" id="UP000602124"/>
    </source>
</evidence>
<dbReference type="AlphaFoldDB" id="A0A934J087"/>
<organism evidence="1 2">
    <name type="scientific">Devosia sediminis</name>
    <dbReference type="NCBI Taxonomy" id="2798801"/>
    <lineage>
        <taxon>Bacteria</taxon>
        <taxon>Pseudomonadati</taxon>
        <taxon>Pseudomonadota</taxon>
        <taxon>Alphaproteobacteria</taxon>
        <taxon>Hyphomicrobiales</taxon>
        <taxon>Devosiaceae</taxon>
        <taxon>Devosia</taxon>
    </lineage>
</organism>
<gene>
    <name evidence="1" type="ORF">JEQ47_12120</name>
</gene>
<comment type="caution">
    <text evidence="1">The sequence shown here is derived from an EMBL/GenBank/DDBJ whole genome shotgun (WGS) entry which is preliminary data.</text>
</comment>
<dbReference type="Proteomes" id="UP000602124">
    <property type="component" value="Unassembled WGS sequence"/>
</dbReference>
<keyword evidence="2" id="KW-1185">Reference proteome</keyword>
<dbReference type="EMBL" id="JAEKMH010000002">
    <property type="protein sequence ID" value="MBJ3785472.1"/>
    <property type="molecule type" value="Genomic_DNA"/>
</dbReference>